<dbReference type="Pfam" id="PF20009">
    <property type="entry name" value="GEVED"/>
    <property type="match status" value="1"/>
</dbReference>
<keyword evidence="3" id="KW-0732">Signal</keyword>
<organism evidence="7 8">
    <name type="scientific">Pedococcus badiiscoriae</name>
    <dbReference type="NCBI Taxonomy" id="642776"/>
    <lineage>
        <taxon>Bacteria</taxon>
        <taxon>Bacillati</taxon>
        <taxon>Actinomycetota</taxon>
        <taxon>Actinomycetes</taxon>
        <taxon>Micrococcales</taxon>
        <taxon>Intrasporangiaceae</taxon>
        <taxon>Pedococcus</taxon>
    </lineage>
</organism>
<reference evidence="7 8" key="1">
    <citation type="submission" date="2020-07" db="EMBL/GenBank/DDBJ databases">
        <title>Sequencing the genomes of 1000 actinobacteria strains.</title>
        <authorList>
            <person name="Klenk H.-P."/>
        </authorList>
    </citation>
    <scope>NUCLEOTIDE SEQUENCE [LARGE SCALE GENOMIC DNA]</scope>
    <source>
        <strain evidence="7 8">DSM 23987</strain>
    </source>
</reference>
<feature type="chain" id="PRO_5032434272" evidence="3">
    <location>
        <begin position="17"/>
        <end position="1108"/>
    </location>
</feature>
<dbReference type="SUPFAM" id="SSF50969">
    <property type="entry name" value="YVTN repeat-like/Quinoprotein amine dehydrogenase"/>
    <property type="match status" value="1"/>
</dbReference>
<feature type="region of interest" description="Disordered" evidence="1">
    <location>
        <begin position="1030"/>
        <end position="1054"/>
    </location>
</feature>
<feature type="compositionally biased region" description="Polar residues" evidence="1">
    <location>
        <begin position="224"/>
        <end position="244"/>
    </location>
</feature>
<keyword evidence="2" id="KW-0472">Membrane</keyword>
<evidence type="ECO:0000256" key="2">
    <source>
        <dbReference type="SAM" id="Phobius"/>
    </source>
</evidence>
<feature type="domain" description="DUF7507" evidence="6">
    <location>
        <begin position="816"/>
        <end position="922"/>
    </location>
</feature>
<evidence type="ECO:0000259" key="6">
    <source>
        <dbReference type="Pfam" id="PF24346"/>
    </source>
</evidence>
<feature type="compositionally biased region" description="Low complexity" evidence="1">
    <location>
        <begin position="1034"/>
        <end position="1048"/>
    </location>
</feature>
<evidence type="ECO:0000313" key="8">
    <source>
        <dbReference type="Proteomes" id="UP000573599"/>
    </source>
</evidence>
<keyword evidence="8" id="KW-1185">Reference proteome</keyword>
<feature type="region of interest" description="Disordered" evidence="1">
    <location>
        <begin position="224"/>
        <end position="245"/>
    </location>
</feature>
<evidence type="ECO:0000259" key="4">
    <source>
        <dbReference type="Pfam" id="PF20009"/>
    </source>
</evidence>
<dbReference type="EMBL" id="JACCAB010000001">
    <property type="protein sequence ID" value="NYG07269.1"/>
    <property type="molecule type" value="Genomic_DNA"/>
</dbReference>
<dbReference type="InterPro" id="IPR055354">
    <property type="entry name" value="DUF7507"/>
</dbReference>
<feature type="domain" description="GEVED" evidence="4">
    <location>
        <begin position="337"/>
        <end position="411"/>
    </location>
</feature>
<feature type="domain" description="SpaA-like prealbumin fold" evidence="5">
    <location>
        <begin position="691"/>
        <end position="811"/>
    </location>
</feature>
<evidence type="ECO:0000313" key="7">
    <source>
        <dbReference type="EMBL" id="NYG07269.1"/>
    </source>
</evidence>
<evidence type="ECO:0000259" key="5">
    <source>
        <dbReference type="Pfam" id="PF20674"/>
    </source>
</evidence>
<dbReference type="InterPro" id="IPR011044">
    <property type="entry name" value="Quino_amine_DH_bsu"/>
</dbReference>
<accession>A0A852WER4</accession>
<dbReference type="NCBIfam" id="TIGR01451">
    <property type="entry name" value="B_ant_repeat"/>
    <property type="match status" value="1"/>
</dbReference>
<dbReference type="InterPro" id="IPR045474">
    <property type="entry name" value="GEVED"/>
</dbReference>
<keyword evidence="2" id="KW-0812">Transmembrane</keyword>
<dbReference type="RefSeq" id="WP_179421636.1">
    <property type="nucleotide sequence ID" value="NZ_JACCAB010000001.1"/>
</dbReference>
<feature type="region of interest" description="Disordered" evidence="1">
    <location>
        <begin position="906"/>
        <end position="930"/>
    </location>
</feature>
<keyword evidence="2" id="KW-1133">Transmembrane helix</keyword>
<evidence type="ECO:0000256" key="1">
    <source>
        <dbReference type="SAM" id="MobiDB-lite"/>
    </source>
</evidence>
<dbReference type="Pfam" id="PF20674">
    <property type="entry name" value="SpaA_3"/>
    <property type="match status" value="1"/>
</dbReference>
<sequence>MYLATLAIAVATPASAYQATITPPAISGGVGTLTMPGSGLTASVSATGLTSVVGGSTLGARGYVASDFTPGLASTTPAVDMLTNATNNCASGGTCSGLGTVTINFSQPVRNPILSLAGMGGEVHSWDKSNNVTAMSQLHDILTLTTPGVTLTDLSGGNLAVSGSQITANNNSTSYRCETRAQSDSPSIPLPSASATAECGSVRVNGTVTSVTFSVSALFTQTTASIPPDTHNSASGGATPNQDGFSIAVTVPEDFGDAPASYDQGKAARAVLSDVTLGSTVTEDSSTVANGTSSPNAGASALTDVGDDGVTLGPITSATTSYSTTVAIRGASKAGTVCGWIDFNKNGIFDNPSERACATFLAGATSATLTWSGISGLTTGNTYARFRVGYNATQTQSPIGASDAGEVEDYPLAISTAPTSISCTPGTTYALNQGGTHELLAVNTATGQSTVVTNFGTSIPNTDLNALGLTPGGSAVYVTQQHYTTVGGQSLVNVYRFTPATGTIQTVGTIAVSAADPNVVMGGVDPTTGIYWVGAFNQTLNTFEFYAFNTTTNTSLGLQFRTAFPNTATTNGDLAFDSSGRMFVVMSAGDGTAVNNRLVDFQPPLISSGATVTGQLIAKLQPYTVAVNGVAFGADGFLYTEANSGPNFAREIRKIDPATGAIIATMPLLNPDGTANADAADLGSCASPNSLSLQKNIAGRANAGDQFGLAITGNGISANNTAVTSGSTGGVQTAPSEVVGPILVIPGRTYTITEQGADGADLAGYASQYQCVDTLNGNAVVASGTGTTGPVLMPSTTNSGSNVVCTFTNTPLIAGLSLLKSAALTTDANNDGKAGVGDVIAFSFTVKNTGTAPLTNVSVVDQLAAPGGPAVSVTCPSTTLAPGATVVCASSPYTVTQADVDAGSVANSATASGTPPTGAPVVTPPSTTTTPSLVAPGLSLDKKVSVIKDSNADRVIDVGDTIQWTFTLRNIGNVTLRAVNVGDALLAEAGIAVVCPRTTLEPTESMTCASAPYTITQADANAGHVANTAVSRGTTPSASPVVSRPSRTLTRVGPEPRVATPGLGGFLAFTGVSSGLYAAALAGLLALLLGLLFVWLGRRPREVGRHPS</sequence>
<dbReference type="Pfam" id="PF24346">
    <property type="entry name" value="DUF7507"/>
    <property type="match status" value="2"/>
</dbReference>
<dbReference type="InterPro" id="IPR047589">
    <property type="entry name" value="DUF11_rpt"/>
</dbReference>
<name>A0A852WER4_9MICO</name>
<feature type="signal peptide" evidence="3">
    <location>
        <begin position="1"/>
        <end position="16"/>
    </location>
</feature>
<evidence type="ECO:0000256" key="3">
    <source>
        <dbReference type="SAM" id="SignalP"/>
    </source>
</evidence>
<protein>
    <submittedName>
        <fullName evidence="7">Putative repeat protein (TIGR01451 family)</fullName>
    </submittedName>
</protein>
<feature type="compositionally biased region" description="Low complexity" evidence="1">
    <location>
        <begin position="912"/>
        <end position="930"/>
    </location>
</feature>
<gene>
    <name evidence="7" type="ORF">BJ986_001756</name>
</gene>
<comment type="caution">
    <text evidence="7">The sequence shown here is derived from an EMBL/GenBank/DDBJ whole genome shotgun (WGS) entry which is preliminary data.</text>
</comment>
<dbReference type="AlphaFoldDB" id="A0A852WER4"/>
<dbReference type="InterPro" id="IPR048834">
    <property type="entry name" value="SpaA_pre-album"/>
</dbReference>
<feature type="domain" description="DUF7507" evidence="6">
    <location>
        <begin position="943"/>
        <end position="1043"/>
    </location>
</feature>
<proteinExistence type="predicted"/>
<dbReference type="Proteomes" id="UP000573599">
    <property type="component" value="Unassembled WGS sequence"/>
</dbReference>
<feature type="transmembrane region" description="Helical" evidence="2">
    <location>
        <begin position="1076"/>
        <end position="1096"/>
    </location>
</feature>